<reference evidence="1" key="2">
    <citation type="submission" date="2021-02" db="EMBL/GenBank/DDBJ databases">
        <authorList>
            <person name="Kimball J.A."/>
            <person name="Haas M.W."/>
            <person name="Macchietto M."/>
            <person name="Kono T."/>
            <person name="Duquette J."/>
            <person name="Shao M."/>
        </authorList>
    </citation>
    <scope>NUCLEOTIDE SEQUENCE</scope>
    <source>
        <tissue evidence="1">Fresh leaf tissue</tissue>
    </source>
</reference>
<accession>A0A8J5WUF3</accession>
<dbReference type="Proteomes" id="UP000729402">
    <property type="component" value="Unassembled WGS sequence"/>
</dbReference>
<sequence>MGMEGLAVSSLPKGIVPLPAQSATMPRQFFLCPFLPPSPAKHIKATTALRVMRSHIFAVKVIVKTKDSV</sequence>
<keyword evidence="2" id="KW-1185">Reference proteome</keyword>
<evidence type="ECO:0000313" key="2">
    <source>
        <dbReference type="Proteomes" id="UP000729402"/>
    </source>
</evidence>
<dbReference type="AlphaFoldDB" id="A0A8J5WUF3"/>
<proteinExistence type="predicted"/>
<reference evidence="1" key="1">
    <citation type="journal article" date="2021" name="bioRxiv">
        <title>Whole Genome Assembly and Annotation of Northern Wild Rice, Zizania palustris L., Supports a Whole Genome Duplication in the Zizania Genus.</title>
        <authorList>
            <person name="Haas M."/>
            <person name="Kono T."/>
            <person name="Macchietto M."/>
            <person name="Millas R."/>
            <person name="McGilp L."/>
            <person name="Shao M."/>
            <person name="Duquette J."/>
            <person name="Hirsch C.N."/>
            <person name="Kimball J."/>
        </authorList>
    </citation>
    <scope>NUCLEOTIDE SEQUENCE</scope>
    <source>
        <tissue evidence="1">Fresh leaf tissue</tissue>
    </source>
</reference>
<dbReference type="EMBL" id="JAAALK010000079">
    <property type="protein sequence ID" value="KAG8095616.1"/>
    <property type="molecule type" value="Genomic_DNA"/>
</dbReference>
<protein>
    <submittedName>
        <fullName evidence="1">Uncharacterized protein</fullName>
    </submittedName>
</protein>
<evidence type="ECO:0000313" key="1">
    <source>
        <dbReference type="EMBL" id="KAG8095616.1"/>
    </source>
</evidence>
<organism evidence="1 2">
    <name type="scientific">Zizania palustris</name>
    <name type="common">Northern wild rice</name>
    <dbReference type="NCBI Taxonomy" id="103762"/>
    <lineage>
        <taxon>Eukaryota</taxon>
        <taxon>Viridiplantae</taxon>
        <taxon>Streptophyta</taxon>
        <taxon>Embryophyta</taxon>
        <taxon>Tracheophyta</taxon>
        <taxon>Spermatophyta</taxon>
        <taxon>Magnoliopsida</taxon>
        <taxon>Liliopsida</taxon>
        <taxon>Poales</taxon>
        <taxon>Poaceae</taxon>
        <taxon>BOP clade</taxon>
        <taxon>Oryzoideae</taxon>
        <taxon>Oryzeae</taxon>
        <taxon>Zizaniinae</taxon>
        <taxon>Zizania</taxon>
    </lineage>
</organism>
<gene>
    <name evidence="1" type="ORF">GUJ93_ZPchr0013g37277</name>
</gene>
<name>A0A8J5WUF3_ZIZPA</name>
<comment type="caution">
    <text evidence="1">The sequence shown here is derived from an EMBL/GenBank/DDBJ whole genome shotgun (WGS) entry which is preliminary data.</text>
</comment>